<evidence type="ECO:0000313" key="3">
    <source>
        <dbReference type="Proteomes" id="UP000765509"/>
    </source>
</evidence>
<sequence length="113" mass="12925">MFGSIYNLEESQISSLPPQCSSIHPVLHIYDLEPVKTSEIPNRHNEPPPPIIIEEERQLEVSQVLDTYLKGGNLWYLAEWKGFSKASEISTWVPTENLNNHPELVKGLNQLYP</sequence>
<dbReference type="InterPro" id="IPR016197">
    <property type="entry name" value="Chromo-like_dom_sf"/>
</dbReference>
<dbReference type="Proteomes" id="UP000765509">
    <property type="component" value="Unassembled WGS sequence"/>
</dbReference>
<protein>
    <recommendedName>
        <fullName evidence="1">Chromo domain-containing protein</fullName>
    </recommendedName>
</protein>
<accession>A0A9Q3IVA9</accession>
<dbReference type="OrthoDB" id="2507021at2759"/>
<dbReference type="PROSITE" id="PS50013">
    <property type="entry name" value="CHROMO_2"/>
    <property type="match status" value="1"/>
</dbReference>
<keyword evidence="3" id="KW-1185">Reference proteome</keyword>
<comment type="caution">
    <text evidence="2">The sequence shown here is derived from an EMBL/GenBank/DDBJ whole genome shotgun (WGS) entry which is preliminary data.</text>
</comment>
<reference evidence="2" key="1">
    <citation type="submission" date="2021-03" db="EMBL/GenBank/DDBJ databases">
        <title>Draft genome sequence of rust myrtle Austropuccinia psidii MF-1, a brazilian biotype.</title>
        <authorList>
            <person name="Quecine M.C."/>
            <person name="Pachon D.M.R."/>
            <person name="Bonatelli M.L."/>
            <person name="Correr F.H."/>
            <person name="Franceschini L.M."/>
            <person name="Leite T.F."/>
            <person name="Margarido G.R.A."/>
            <person name="Almeida C.A."/>
            <person name="Ferrarezi J.A."/>
            <person name="Labate C.A."/>
        </authorList>
    </citation>
    <scope>NUCLEOTIDE SEQUENCE</scope>
    <source>
        <strain evidence="2">MF-1</strain>
    </source>
</reference>
<dbReference type="AlphaFoldDB" id="A0A9Q3IVA9"/>
<name>A0A9Q3IVA9_9BASI</name>
<evidence type="ECO:0000313" key="2">
    <source>
        <dbReference type="EMBL" id="MBW0550569.1"/>
    </source>
</evidence>
<dbReference type="InterPro" id="IPR000953">
    <property type="entry name" value="Chromo/chromo_shadow_dom"/>
</dbReference>
<dbReference type="CDD" id="cd00024">
    <property type="entry name" value="CD_CSD"/>
    <property type="match status" value="1"/>
</dbReference>
<organism evidence="2 3">
    <name type="scientific">Austropuccinia psidii MF-1</name>
    <dbReference type="NCBI Taxonomy" id="1389203"/>
    <lineage>
        <taxon>Eukaryota</taxon>
        <taxon>Fungi</taxon>
        <taxon>Dikarya</taxon>
        <taxon>Basidiomycota</taxon>
        <taxon>Pucciniomycotina</taxon>
        <taxon>Pucciniomycetes</taxon>
        <taxon>Pucciniales</taxon>
        <taxon>Sphaerophragmiaceae</taxon>
        <taxon>Austropuccinia</taxon>
    </lineage>
</organism>
<feature type="domain" description="Chromo" evidence="1">
    <location>
        <begin position="59"/>
        <end position="113"/>
    </location>
</feature>
<dbReference type="SUPFAM" id="SSF54160">
    <property type="entry name" value="Chromo domain-like"/>
    <property type="match status" value="1"/>
</dbReference>
<dbReference type="GO" id="GO:0006338">
    <property type="term" value="P:chromatin remodeling"/>
    <property type="evidence" value="ECO:0007669"/>
    <property type="project" value="UniProtKB-ARBA"/>
</dbReference>
<evidence type="ECO:0000259" key="1">
    <source>
        <dbReference type="PROSITE" id="PS50013"/>
    </source>
</evidence>
<dbReference type="Gene3D" id="2.40.50.40">
    <property type="match status" value="1"/>
</dbReference>
<proteinExistence type="predicted"/>
<dbReference type="EMBL" id="AVOT02056189">
    <property type="protein sequence ID" value="MBW0550569.1"/>
    <property type="molecule type" value="Genomic_DNA"/>
</dbReference>
<gene>
    <name evidence="2" type="ORF">O181_090284</name>
</gene>